<reference evidence="1 2" key="1">
    <citation type="submission" date="2024-04" db="EMBL/GenBank/DDBJ databases">
        <title>Novel species of the genus Ideonella isolated from streams.</title>
        <authorList>
            <person name="Lu H."/>
        </authorList>
    </citation>
    <scope>NUCLEOTIDE SEQUENCE [LARGE SCALE GENOMIC DNA]</scope>
    <source>
        <strain evidence="1 2">BYS139W</strain>
    </source>
</reference>
<keyword evidence="2" id="KW-1185">Reference proteome</keyword>
<dbReference type="EMBL" id="JBBUTF010000015">
    <property type="protein sequence ID" value="MEK8027589.1"/>
    <property type="molecule type" value="Genomic_DNA"/>
</dbReference>
<proteinExistence type="predicted"/>
<evidence type="ECO:0000313" key="2">
    <source>
        <dbReference type="Proteomes" id="UP001368500"/>
    </source>
</evidence>
<dbReference type="InterPro" id="IPR010642">
    <property type="entry name" value="Invasion_prot_B"/>
</dbReference>
<dbReference type="RefSeq" id="WP_341375371.1">
    <property type="nucleotide sequence ID" value="NZ_JBBUTF010000015.1"/>
</dbReference>
<dbReference type="InterPro" id="IPR038696">
    <property type="entry name" value="IalB_sf"/>
</dbReference>
<dbReference type="Gene3D" id="2.60.40.1880">
    <property type="entry name" value="Invasion associated locus B (IalB) protein"/>
    <property type="match status" value="1"/>
</dbReference>
<dbReference type="Pfam" id="PF06776">
    <property type="entry name" value="IalB"/>
    <property type="match status" value="1"/>
</dbReference>
<accession>A0ABU9BCU6</accession>
<name>A0ABU9BCU6_9BURK</name>
<evidence type="ECO:0000313" key="1">
    <source>
        <dbReference type="EMBL" id="MEK8027589.1"/>
    </source>
</evidence>
<dbReference type="Proteomes" id="UP001368500">
    <property type="component" value="Unassembled WGS sequence"/>
</dbReference>
<sequence length="237" mass="23830">MHPPSPPPATPEARTWRTEVAMRPASAAAWTGALRRAPLLLALAWPLAGVAADGGVGAAGGATAGAGTGVRPGAAAPVGGRAPGRISDRIFGAWSLACPPGRAPCTLSQVVARDPSGRQVVLGASVVMAVADAKPGARPAPRPRLEFRMSAAAVREAGVGLKIGNGAEYRLPMGRCLPQACTAGGWLDDGLRRALAGAPAAQVAFLMPPRQQVTVPLALTGLTEGLQALAETAGGRR</sequence>
<organism evidence="1 2">
    <name type="scientific">Pseudaquabacterium rugosum</name>
    <dbReference type="NCBI Taxonomy" id="2984194"/>
    <lineage>
        <taxon>Bacteria</taxon>
        <taxon>Pseudomonadati</taxon>
        <taxon>Pseudomonadota</taxon>
        <taxon>Betaproteobacteria</taxon>
        <taxon>Burkholderiales</taxon>
        <taxon>Sphaerotilaceae</taxon>
        <taxon>Pseudaquabacterium</taxon>
    </lineage>
</organism>
<protein>
    <submittedName>
        <fullName evidence="1">Invasion associated locus B family protein</fullName>
    </submittedName>
</protein>
<comment type="caution">
    <text evidence="1">The sequence shown here is derived from an EMBL/GenBank/DDBJ whole genome shotgun (WGS) entry which is preliminary data.</text>
</comment>
<gene>
    <name evidence="1" type="ORF">AACH11_16620</name>
</gene>